<feature type="compositionally biased region" description="Basic residues" evidence="1">
    <location>
        <begin position="244"/>
        <end position="254"/>
    </location>
</feature>
<evidence type="ECO:0000256" key="1">
    <source>
        <dbReference type="SAM" id="MobiDB-lite"/>
    </source>
</evidence>
<accession>A0A438GI69</accession>
<protein>
    <submittedName>
        <fullName evidence="2">Uncharacterized protein</fullName>
    </submittedName>
</protein>
<dbReference type="Proteomes" id="UP000288805">
    <property type="component" value="Unassembled WGS sequence"/>
</dbReference>
<comment type="caution">
    <text evidence="2">The sequence shown here is derived from an EMBL/GenBank/DDBJ whole genome shotgun (WGS) entry which is preliminary data.</text>
</comment>
<dbReference type="Pfam" id="PF14223">
    <property type="entry name" value="Retrotran_gag_2"/>
    <property type="match status" value="1"/>
</dbReference>
<dbReference type="AlphaFoldDB" id="A0A438GI69"/>
<evidence type="ECO:0000313" key="3">
    <source>
        <dbReference type="Proteomes" id="UP000288805"/>
    </source>
</evidence>
<feature type="region of interest" description="Disordered" evidence="1">
    <location>
        <begin position="207"/>
        <end position="226"/>
    </location>
</feature>
<proteinExistence type="predicted"/>
<evidence type="ECO:0000313" key="2">
    <source>
        <dbReference type="EMBL" id="RVW71910.1"/>
    </source>
</evidence>
<feature type="compositionally biased region" description="Acidic residues" evidence="1">
    <location>
        <begin position="211"/>
        <end position="226"/>
    </location>
</feature>
<name>A0A438GI69_VITVI</name>
<dbReference type="PANTHER" id="PTHR34676">
    <property type="entry name" value="DUF4219 DOMAIN-CONTAINING PROTEIN-RELATED"/>
    <property type="match status" value="1"/>
</dbReference>
<reference evidence="2 3" key="1">
    <citation type="journal article" date="2018" name="PLoS Genet.">
        <title>Population sequencing reveals clonal diversity and ancestral inbreeding in the grapevine cultivar Chardonnay.</title>
        <authorList>
            <person name="Roach M.J."/>
            <person name="Johnson D.L."/>
            <person name="Bohlmann J."/>
            <person name="van Vuuren H.J."/>
            <person name="Jones S.J."/>
            <person name="Pretorius I.S."/>
            <person name="Schmidt S.A."/>
            <person name="Borneman A.R."/>
        </authorList>
    </citation>
    <scope>NUCLEOTIDE SEQUENCE [LARGE SCALE GENOMIC DNA]</scope>
    <source>
        <strain evidence="3">cv. Chardonnay</strain>
        <tissue evidence="2">Leaf</tissue>
    </source>
</reference>
<organism evidence="2 3">
    <name type="scientific">Vitis vinifera</name>
    <name type="common">Grape</name>
    <dbReference type="NCBI Taxonomy" id="29760"/>
    <lineage>
        <taxon>Eukaryota</taxon>
        <taxon>Viridiplantae</taxon>
        <taxon>Streptophyta</taxon>
        <taxon>Embryophyta</taxon>
        <taxon>Tracheophyta</taxon>
        <taxon>Spermatophyta</taxon>
        <taxon>Magnoliopsida</taxon>
        <taxon>eudicotyledons</taxon>
        <taxon>Gunneridae</taxon>
        <taxon>Pentapetalae</taxon>
        <taxon>rosids</taxon>
        <taxon>Vitales</taxon>
        <taxon>Vitaceae</taxon>
        <taxon>Viteae</taxon>
        <taxon>Vitis</taxon>
    </lineage>
</organism>
<gene>
    <name evidence="2" type="ORF">CK203_058429</name>
</gene>
<sequence length="272" mass="31883">MAIPSSSSQTENFSKHRAPFFTGTDYPYWKARMTWFLQSTDLDVWDVIEDGPTFPTKLVDGVLVPKPKKEWNELDRRNFQLNAKAVFTLQCAMDRNEYNRICQCKSAKEIWRLLEITHEGTNQVKESKINILVHNYELFSMKETETIVEMITRFTEIVNGLEALGRVINESEKVMKILRVIDDYEISLTKQLQESEDKKKKSIALKATTKEEEDVEEEKPSEEDDDLALITRKLNKYMRGERFRGKKFTSRRNSRRESSSHGDKENGKRKEI</sequence>
<feature type="compositionally biased region" description="Basic and acidic residues" evidence="1">
    <location>
        <begin position="255"/>
        <end position="272"/>
    </location>
</feature>
<dbReference type="EMBL" id="QGNW01000427">
    <property type="protein sequence ID" value="RVW71910.1"/>
    <property type="molecule type" value="Genomic_DNA"/>
</dbReference>
<feature type="region of interest" description="Disordered" evidence="1">
    <location>
        <begin position="242"/>
        <end position="272"/>
    </location>
</feature>
<dbReference type="PANTHER" id="PTHR34676:SF8">
    <property type="entry name" value="TRANSMEMBRANE PROTEIN"/>
    <property type="match status" value="1"/>
</dbReference>